<name>A0A066XG82_COLSU</name>
<feature type="domain" description="Cytidyltransferase-like" evidence="2">
    <location>
        <begin position="42"/>
        <end position="65"/>
    </location>
</feature>
<dbReference type="InterPro" id="IPR004821">
    <property type="entry name" value="Cyt_trans-like"/>
</dbReference>
<reference evidence="4" key="1">
    <citation type="journal article" date="2014" name="Genome Announc.">
        <title>Draft genome sequence of Colletotrichum sublineola, a destructive pathogen of cultivated sorghum.</title>
        <authorList>
            <person name="Baroncelli R."/>
            <person name="Sanz-Martin J.M."/>
            <person name="Rech G.E."/>
            <person name="Sukno S.A."/>
            <person name="Thon M.R."/>
        </authorList>
    </citation>
    <scope>NUCLEOTIDE SEQUENCE [LARGE SCALE GENOMIC DNA]</scope>
    <source>
        <strain evidence="4">TX430BB</strain>
    </source>
</reference>
<accession>A0A066XG82</accession>
<sequence>MEDQTAKLGDYIAEYHRKRRRLIFNTENQPLLKKGHKNRVLLYAGCFNPPHLGHYHILRRAFEGSRDINVIAAIILPLDDERLEAKCERKGQSLVLSKAERARLWRSDPRFMPEWWVFDDSTSAWDWLQAKLEKAVERDGFEIQFTAVLGPDYIARFQPYDGWSWGCHETITSDAGRSSDLIKPDGKSVVDEPSDDATQDKKTTVKVCHHLGKRHTWVRFVPADGDPLDISATDIRDLVESGSVSPGELCESLRGLVLSPEILVGIILARHLDEVD</sequence>
<feature type="compositionally biased region" description="Basic and acidic residues" evidence="1">
    <location>
        <begin position="180"/>
        <end position="190"/>
    </location>
</feature>
<dbReference type="SUPFAM" id="SSF52374">
    <property type="entry name" value="Nucleotidylyl transferase"/>
    <property type="match status" value="1"/>
</dbReference>
<dbReference type="GO" id="GO:0003824">
    <property type="term" value="F:catalytic activity"/>
    <property type="evidence" value="ECO:0007669"/>
    <property type="project" value="InterPro"/>
</dbReference>
<evidence type="ECO:0000313" key="3">
    <source>
        <dbReference type="EMBL" id="KDN66654.1"/>
    </source>
</evidence>
<evidence type="ECO:0000256" key="1">
    <source>
        <dbReference type="SAM" id="MobiDB-lite"/>
    </source>
</evidence>
<dbReference type="HOGENOM" id="CLU_065647_0_0_1"/>
<dbReference type="OrthoDB" id="3558741at2759"/>
<dbReference type="eggNOG" id="ENOG502SRXU">
    <property type="taxonomic scope" value="Eukaryota"/>
</dbReference>
<dbReference type="AlphaFoldDB" id="A0A066XG82"/>
<feature type="region of interest" description="Disordered" evidence="1">
    <location>
        <begin position="176"/>
        <end position="198"/>
    </location>
</feature>
<gene>
    <name evidence="3" type="ORF">CSUB01_07496</name>
</gene>
<dbReference type="Gene3D" id="3.40.50.620">
    <property type="entry name" value="HUPs"/>
    <property type="match status" value="1"/>
</dbReference>
<evidence type="ECO:0000313" key="4">
    <source>
        <dbReference type="Proteomes" id="UP000027238"/>
    </source>
</evidence>
<proteinExistence type="predicted"/>
<organism evidence="3 4">
    <name type="scientific">Colletotrichum sublineola</name>
    <name type="common">Sorghum anthracnose fungus</name>
    <dbReference type="NCBI Taxonomy" id="1173701"/>
    <lineage>
        <taxon>Eukaryota</taxon>
        <taxon>Fungi</taxon>
        <taxon>Dikarya</taxon>
        <taxon>Ascomycota</taxon>
        <taxon>Pezizomycotina</taxon>
        <taxon>Sordariomycetes</taxon>
        <taxon>Hypocreomycetidae</taxon>
        <taxon>Glomerellales</taxon>
        <taxon>Glomerellaceae</taxon>
        <taxon>Colletotrichum</taxon>
        <taxon>Colletotrichum graminicola species complex</taxon>
    </lineage>
</organism>
<dbReference type="Proteomes" id="UP000027238">
    <property type="component" value="Unassembled WGS sequence"/>
</dbReference>
<protein>
    <recommendedName>
        <fullName evidence="2">Cytidyltransferase-like domain-containing protein</fullName>
    </recommendedName>
</protein>
<dbReference type="EMBL" id="JMSE01000910">
    <property type="protein sequence ID" value="KDN66654.1"/>
    <property type="molecule type" value="Genomic_DNA"/>
</dbReference>
<dbReference type="InterPro" id="IPR014729">
    <property type="entry name" value="Rossmann-like_a/b/a_fold"/>
</dbReference>
<dbReference type="STRING" id="1173701.A0A066XG82"/>
<comment type="caution">
    <text evidence="3">The sequence shown here is derived from an EMBL/GenBank/DDBJ whole genome shotgun (WGS) entry which is preliminary data.</text>
</comment>
<dbReference type="OMA" id="IPVDWAW"/>
<evidence type="ECO:0000259" key="2">
    <source>
        <dbReference type="Pfam" id="PF01467"/>
    </source>
</evidence>
<dbReference type="Pfam" id="PF01467">
    <property type="entry name" value="CTP_transf_like"/>
    <property type="match status" value="1"/>
</dbReference>
<keyword evidence="4" id="KW-1185">Reference proteome</keyword>